<evidence type="ECO:0000313" key="7">
    <source>
        <dbReference type="Proteomes" id="UP000683511"/>
    </source>
</evidence>
<reference evidence="6" key="1">
    <citation type="submission" date="2017-04" db="EMBL/GenBank/DDBJ databases">
        <title>Genome deletions in a multicellular cyanobacterial endosymbiont for morphological adaptation in marine diatoms.</title>
        <authorList>
            <person name="Wang Y."/>
            <person name="Gao H."/>
            <person name="Li R."/>
            <person name="Xu X."/>
        </authorList>
    </citation>
    <scope>NUCLEOTIDE SEQUENCE</scope>
    <source>
        <strain evidence="6">FACHB 800</strain>
    </source>
</reference>
<dbReference type="Gene3D" id="3.40.630.190">
    <property type="entry name" value="LCP protein"/>
    <property type="match status" value="1"/>
</dbReference>
<dbReference type="EMBL" id="CP021056">
    <property type="protein sequence ID" value="QXE24939.1"/>
    <property type="molecule type" value="Genomic_DNA"/>
</dbReference>
<dbReference type="InterPro" id="IPR004474">
    <property type="entry name" value="LytR_CpsA_psr"/>
</dbReference>
<dbReference type="Pfam" id="PF13399">
    <property type="entry name" value="LytR_C"/>
    <property type="match status" value="1"/>
</dbReference>
<dbReference type="InterPro" id="IPR050922">
    <property type="entry name" value="LytR/CpsA/Psr_CW_biosynth"/>
</dbReference>
<keyword evidence="3" id="KW-1133">Transmembrane helix</keyword>
<evidence type="ECO:0000259" key="4">
    <source>
        <dbReference type="Pfam" id="PF03816"/>
    </source>
</evidence>
<sequence length="515" mass="57575">MSGEKIVIKQVQWSDNQVAPQQMPTPEQEVRPQPIQPTEKPTEKSTDNQLTPQKVPVKREKEKPTDLINNPRDVVGKIGTLPNELYDRLGLVMPRWLLWILTFVVGMILSSLLVSALALWTPLWSNLDQANDEDFSSNTKDQVKVPGDLWTKLSQYQLSRPMNILIMGIEPVKGTVDGSPESFAGKSDSMLLVRLNPSDKTIRVLSIPKDTMIAIPEQGLTRASEANAKGGPVLAARVVSRALNNAPIDRYIRISTSGFRQLVDQLGGVEVFVPKAMDYQDKAGGLSMNLVSGWQTLSGEQAEQFARYREEGLGDLPRVQRQQALIAALMQRLNSPTVLPRLPQLTRIMRKYFDTNLKMEEMMALANFSLNVEQDKFQMAMLPGTFSRFSQDPNSYWLNLAGRESLLTDYAGVNLTNIKPDNRSVSQLRIAIQNASNQPQLTDKVVSYLKGKGFTKIYTVPDWPDTQRQTQIIVQKVSRGTGMELQKVLGLGQVEVSATGDLESDITIRIGKDWK</sequence>
<evidence type="ECO:0000256" key="2">
    <source>
        <dbReference type="SAM" id="MobiDB-lite"/>
    </source>
</evidence>
<name>A0A975TAB6_9NOST</name>
<keyword evidence="7" id="KW-1185">Reference proteome</keyword>
<gene>
    <name evidence="6" type="ORF">B6N60_03649</name>
</gene>
<keyword evidence="3" id="KW-0472">Membrane</keyword>
<feature type="domain" description="LytR/CpsA/Psr regulator C-terminal" evidence="5">
    <location>
        <begin position="427"/>
        <end position="514"/>
    </location>
</feature>
<organism evidence="6 7">
    <name type="scientific">Richelia sinica FACHB-800</name>
    <dbReference type="NCBI Taxonomy" id="1357546"/>
    <lineage>
        <taxon>Bacteria</taxon>
        <taxon>Bacillati</taxon>
        <taxon>Cyanobacteriota</taxon>
        <taxon>Cyanophyceae</taxon>
        <taxon>Nostocales</taxon>
        <taxon>Nostocaceae</taxon>
        <taxon>Richelia</taxon>
    </lineage>
</organism>
<dbReference type="Proteomes" id="UP000683511">
    <property type="component" value="Chromosome"/>
</dbReference>
<dbReference type="KEGG" id="rsin:B6N60_03649"/>
<dbReference type="PANTHER" id="PTHR33392:SF6">
    <property type="entry name" value="POLYISOPRENYL-TEICHOIC ACID--PEPTIDOGLYCAN TEICHOIC ACID TRANSFERASE TAGU"/>
    <property type="match status" value="1"/>
</dbReference>
<dbReference type="NCBIfam" id="TIGR00350">
    <property type="entry name" value="lytR_cpsA_psr"/>
    <property type="match status" value="1"/>
</dbReference>
<feature type="compositionally biased region" description="Polar residues" evidence="2">
    <location>
        <begin position="11"/>
        <end position="25"/>
    </location>
</feature>
<proteinExistence type="inferred from homology"/>
<evidence type="ECO:0000256" key="1">
    <source>
        <dbReference type="ARBA" id="ARBA00006068"/>
    </source>
</evidence>
<comment type="similarity">
    <text evidence="1">Belongs to the LytR/CpsA/Psr (LCP) family.</text>
</comment>
<accession>A0A975TAB6</accession>
<evidence type="ECO:0000313" key="6">
    <source>
        <dbReference type="EMBL" id="QXE24939.1"/>
    </source>
</evidence>
<protein>
    <submittedName>
        <fullName evidence="6">Cell envelope-related transcriptional attenuator</fullName>
    </submittedName>
</protein>
<dbReference type="AlphaFoldDB" id="A0A975TAB6"/>
<feature type="transmembrane region" description="Helical" evidence="3">
    <location>
        <begin position="96"/>
        <end position="120"/>
    </location>
</feature>
<dbReference type="Pfam" id="PF03816">
    <property type="entry name" value="LytR_cpsA_psr"/>
    <property type="match status" value="1"/>
</dbReference>
<evidence type="ECO:0000259" key="5">
    <source>
        <dbReference type="Pfam" id="PF13399"/>
    </source>
</evidence>
<keyword evidence="3" id="KW-0812">Transmembrane</keyword>
<dbReference type="InterPro" id="IPR027381">
    <property type="entry name" value="LytR/CpsA/Psr_C"/>
</dbReference>
<evidence type="ECO:0000256" key="3">
    <source>
        <dbReference type="SAM" id="Phobius"/>
    </source>
</evidence>
<feature type="region of interest" description="Disordered" evidence="2">
    <location>
        <begin position="1"/>
        <end position="68"/>
    </location>
</feature>
<feature type="domain" description="Cell envelope-related transcriptional attenuator" evidence="4">
    <location>
        <begin position="186"/>
        <end position="334"/>
    </location>
</feature>
<dbReference type="PANTHER" id="PTHR33392">
    <property type="entry name" value="POLYISOPRENYL-TEICHOIC ACID--PEPTIDOGLYCAN TEICHOIC ACID TRANSFERASE TAGU"/>
    <property type="match status" value="1"/>
</dbReference>